<feature type="transmembrane region" description="Helical" evidence="1">
    <location>
        <begin position="14"/>
        <end position="33"/>
    </location>
</feature>
<dbReference type="EMBL" id="FQZH01000001">
    <property type="protein sequence ID" value="SHJ03476.1"/>
    <property type="molecule type" value="Genomic_DNA"/>
</dbReference>
<reference evidence="3" key="1">
    <citation type="submission" date="2016-11" db="EMBL/GenBank/DDBJ databases">
        <authorList>
            <person name="Varghese N."/>
            <person name="Submissions S."/>
        </authorList>
    </citation>
    <scope>NUCLEOTIDE SEQUENCE [LARGE SCALE GENOMIC DNA]</scope>
    <source>
        <strain evidence="3">DSM 22807</strain>
    </source>
</reference>
<accession>A0A1M6G0M4</accession>
<dbReference type="NCBIfam" id="NF041635">
    <property type="entry name" value="STM3941_fam"/>
    <property type="match status" value="1"/>
</dbReference>
<dbReference type="STRING" id="683124.SAMN05444337_1382"/>
<protein>
    <submittedName>
        <fullName evidence="2">Uncharacterized protein</fullName>
    </submittedName>
</protein>
<evidence type="ECO:0000313" key="3">
    <source>
        <dbReference type="Proteomes" id="UP000184232"/>
    </source>
</evidence>
<gene>
    <name evidence="2" type="ORF">SAMN05444337_1382</name>
</gene>
<dbReference type="AlphaFoldDB" id="A0A1M6G0M4"/>
<keyword evidence="3" id="KW-1185">Reference proteome</keyword>
<dbReference type="InterPro" id="IPR048136">
    <property type="entry name" value="STM3941-like"/>
</dbReference>
<organism evidence="2 3">
    <name type="scientific">Flavobacterium haoranii</name>
    <dbReference type="NCBI Taxonomy" id="683124"/>
    <lineage>
        <taxon>Bacteria</taxon>
        <taxon>Pseudomonadati</taxon>
        <taxon>Bacteroidota</taxon>
        <taxon>Flavobacteriia</taxon>
        <taxon>Flavobacteriales</taxon>
        <taxon>Flavobacteriaceae</taxon>
        <taxon>Flavobacterium</taxon>
    </lineage>
</organism>
<name>A0A1M6G0M4_9FLAO</name>
<keyword evidence="1" id="KW-1133">Transmembrane helix</keyword>
<sequence length="179" mass="20895">MENIKNIFVNKEKAAISFSIGCFFVFIGVFYIDEMINFDIKPLKSIMLLLGLLLFSFGIVHSVYLLSKKTPMLIIKDEEIIISIFLRKNRVVKFEEIESFFLVETYHRGFVSNRNIFIELKETSITPSKGWLCKLLNGIISKKITNSKYSIQTIFLDINHDELLKILNKKLRDFNKSKN</sequence>
<feature type="transmembrane region" description="Helical" evidence="1">
    <location>
        <begin position="45"/>
        <end position="66"/>
    </location>
</feature>
<evidence type="ECO:0000313" key="2">
    <source>
        <dbReference type="EMBL" id="SHJ03476.1"/>
    </source>
</evidence>
<keyword evidence="1" id="KW-0812">Transmembrane</keyword>
<dbReference type="RefSeq" id="WP_072783289.1">
    <property type="nucleotide sequence ID" value="NZ_FQZH01000001.1"/>
</dbReference>
<proteinExistence type="predicted"/>
<evidence type="ECO:0000256" key="1">
    <source>
        <dbReference type="SAM" id="Phobius"/>
    </source>
</evidence>
<dbReference type="Proteomes" id="UP000184232">
    <property type="component" value="Unassembled WGS sequence"/>
</dbReference>
<keyword evidence="1" id="KW-0472">Membrane</keyword>